<reference evidence="1" key="2">
    <citation type="journal article" date="2022" name="New Phytol.">
        <title>Evolutionary transition to the ectomycorrhizal habit in the genomes of a hyperdiverse lineage of mushroom-forming fungi.</title>
        <authorList>
            <person name="Looney B."/>
            <person name="Miyauchi S."/>
            <person name="Morin E."/>
            <person name="Drula E."/>
            <person name="Courty P.E."/>
            <person name="Kohler A."/>
            <person name="Kuo A."/>
            <person name="LaButti K."/>
            <person name="Pangilinan J."/>
            <person name="Lipzen A."/>
            <person name="Riley R."/>
            <person name="Andreopoulos W."/>
            <person name="He G."/>
            <person name="Johnson J."/>
            <person name="Nolan M."/>
            <person name="Tritt A."/>
            <person name="Barry K.W."/>
            <person name="Grigoriev I.V."/>
            <person name="Nagy L.G."/>
            <person name="Hibbett D."/>
            <person name="Henrissat B."/>
            <person name="Matheny P.B."/>
            <person name="Labbe J."/>
            <person name="Martin F.M."/>
        </authorList>
    </citation>
    <scope>NUCLEOTIDE SEQUENCE</scope>
    <source>
        <strain evidence="1">FP105234-sp</strain>
    </source>
</reference>
<gene>
    <name evidence="1" type="ORF">FA95DRAFT_1558959</name>
</gene>
<keyword evidence="2" id="KW-1185">Reference proteome</keyword>
<comment type="caution">
    <text evidence="1">The sequence shown here is derived from an EMBL/GenBank/DDBJ whole genome shotgun (WGS) entry which is preliminary data.</text>
</comment>
<accession>A0ACB8RUP0</accession>
<name>A0ACB8RUP0_9AGAM</name>
<organism evidence="1 2">
    <name type="scientific">Auriscalpium vulgare</name>
    <dbReference type="NCBI Taxonomy" id="40419"/>
    <lineage>
        <taxon>Eukaryota</taxon>
        <taxon>Fungi</taxon>
        <taxon>Dikarya</taxon>
        <taxon>Basidiomycota</taxon>
        <taxon>Agaricomycotina</taxon>
        <taxon>Agaricomycetes</taxon>
        <taxon>Russulales</taxon>
        <taxon>Auriscalpiaceae</taxon>
        <taxon>Auriscalpium</taxon>
    </lineage>
</organism>
<reference evidence="1" key="1">
    <citation type="submission" date="2021-02" db="EMBL/GenBank/DDBJ databases">
        <authorList>
            <consortium name="DOE Joint Genome Institute"/>
            <person name="Ahrendt S."/>
            <person name="Looney B.P."/>
            <person name="Miyauchi S."/>
            <person name="Morin E."/>
            <person name="Drula E."/>
            <person name="Courty P.E."/>
            <person name="Chicoki N."/>
            <person name="Fauchery L."/>
            <person name="Kohler A."/>
            <person name="Kuo A."/>
            <person name="Labutti K."/>
            <person name="Pangilinan J."/>
            <person name="Lipzen A."/>
            <person name="Riley R."/>
            <person name="Andreopoulos W."/>
            <person name="He G."/>
            <person name="Johnson J."/>
            <person name="Barry K.W."/>
            <person name="Grigoriev I.V."/>
            <person name="Nagy L."/>
            <person name="Hibbett D."/>
            <person name="Henrissat B."/>
            <person name="Matheny P.B."/>
            <person name="Labbe J."/>
            <person name="Martin F."/>
        </authorList>
    </citation>
    <scope>NUCLEOTIDE SEQUENCE</scope>
    <source>
        <strain evidence="1">FP105234-sp</strain>
    </source>
</reference>
<proteinExistence type="predicted"/>
<evidence type="ECO:0000313" key="2">
    <source>
        <dbReference type="Proteomes" id="UP000814033"/>
    </source>
</evidence>
<dbReference type="Proteomes" id="UP000814033">
    <property type="component" value="Unassembled WGS sequence"/>
</dbReference>
<protein>
    <submittedName>
        <fullName evidence="1">Uncharacterized protein</fullName>
    </submittedName>
</protein>
<dbReference type="EMBL" id="MU275901">
    <property type="protein sequence ID" value="KAI0047627.1"/>
    <property type="molecule type" value="Genomic_DNA"/>
</dbReference>
<sequence>MHYLIFGGYFLREQDTRAFLELDSAPDEDPLDLLTELIGWYDRQPKAKQIPIPYSESLHFAISRKDL</sequence>
<evidence type="ECO:0000313" key="1">
    <source>
        <dbReference type="EMBL" id="KAI0047627.1"/>
    </source>
</evidence>